<dbReference type="OrthoDB" id="162969at2759"/>
<evidence type="ECO:0000313" key="2">
    <source>
        <dbReference type="Proteomes" id="UP000054538"/>
    </source>
</evidence>
<dbReference type="AlphaFoldDB" id="A0A0D0CYR0"/>
<gene>
    <name evidence="1" type="ORF">PAXRUDRAFT_782226</name>
</gene>
<accession>A0A0D0CYR0</accession>
<organism evidence="1 2">
    <name type="scientific">Paxillus rubicundulus Ve08.2h10</name>
    <dbReference type="NCBI Taxonomy" id="930991"/>
    <lineage>
        <taxon>Eukaryota</taxon>
        <taxon>Fungi</taxon>
        <taxon>Dikarya</taxon>
        <taxon>Basidiomycota</taxon>
        <taxon>Agaricomycotina</taxon>
        <taxon>Agaricomycetes</taxon>
        <taxon>Agaricomycetidae</taxon>
        <taxon>Boletales</taxon>
        <taxon>Paxilineae</taxon>
        <taxon>Paxillaceae</taxon>
        <taxon>Paxillus</taxon>
    </lineage>
</organism>
<dbReference type="EMBL" id="KN827527">
    <property type="protein sequence ID" value="KIK76371.1"/>
    <property type="molecule type" value="Genomic_DNA"/>
</dbReference>
<keyword evidence="2" id="KW-1185">Reference proteome</keyword>
<protein>
    <submittedName>
        <fullName evidence="1">Uncharacterized protein</fullName>
    </submittedName>
</protein>
<dbReference type="InParanoid" id="A0A0D0CYR0"/>
<reference evidence="2" key="2">
    <citation type="submission" date="2015-01" db="EMBL/GenBank/DDBJ databases">
        <title>Evolutionary Origins and Diversification of the Mycorrhizal Mutualists.</title>
        <authorList>
            <consortium name="DOE Joint Genome Institute"/>
            <consortium name="Mycorrhizal Genomics Consortium"/>
            <person name="Kohler A."/>
            <person name="Kuo A."/>
            <person name="Nagy L.G."/>
            <person name="Floudas D."/>
            <person name="Copeland A."/>
            <person name="Barry K.W."/>
            <person name="Cichocki N."/>
            <person name="Veneault-Fourrey C."/>
            <person name="LaButti K."/>
            <person name="Lindquist E.A."/>
            <person name="Lipzen A."/>
            <person name="Lundell T."/>
            <person name="Morin E."/>
            <person name="Murat C."/>
            <person name="Riley R."/>
            <person name="Ohm R."/>
            <person name="Sun H."/>
            <person name="Tunlid A."/>
            <person name="Henrissat B."/>
            <person name="Grigoriev I.V."/>
            <person name="Hibbett D.S."/>
            <person name="Martin F."/>
        </authorList>
    </citation>
    <scope>NUCLEOTIDE SEQUENCE [LARGE SCALE GENOMIC DNA]</scope>
    <source>
        <strain evidence="2">Ve08.2h10</strain>
    </source>
</reference>
<dbReference type="HOGENOM" id="CLU_018294_8_2_1"/>
<reference evidence="1 2" key="1">
    <citation type="submission" date="2014-04" db="EMBL/GenBank/DDBJ databases">
        <authorList>
            <consortium name="DOE Joint Genome Institute"/>
            <person name="Kuo A."/>
            <person name="Kohler A."/>
            <person name="Jargeat P."/>
            <person name="Nagy L.G."/>
            <person name="Floudas D."/>
            <person name="Copeland A."/>
            <person name="Barry K.W."/>
            <person name="Cichocki N."/>
            <person name="Veneault-Fourrey C."/>
            <person name="LaButti K."/>
            <person name="Lindquist E.A."/>
            <person name="Lipzen A."/>
            <person name="Lundell T."/>
            <person name="Morin E."/>
            <person name="Murat C."/>
            <person name="Sun H."/>
            <person name="Tunlid A."/>
            <person name="Henrissat B."/>
            <person name="Grigoriev I.V."/>
            <person name="Hibbett D.S."/>
            <person name="Martin F."/>
            <person name="Nordberg H.P."/>
            <person name="Cantor M.N."/>
            <person name="Hua S.X."/>
        </authorList>
    </citation>
    <scope>NUCLEOTIDE SEQUENCE [LARGE SCALE GENOMIC DNA]</scope>
    <source>
        <strain evidence="1 2">Ve08.2h10</strain>
    </source>
</reference>
<name>A0A0D0CYR0_9AGAM</name>
<sequence length="60" mass="6719">MVFTYIDACPSISQANVVNHFKTLKSGAFIFTQSTLSYKLKDHPKLEECVNDNPNALSLK</sequence>
<evidence type="ECO:0000313" key="1">
    <source>
        <dbReference type="EMBL" id="KIK76371.1"/>
    </source>
</evidence>
<dbReference type="Proteomes" id="UP000054538">
    <property type="component" value="Unassembled WGS sequence"/>
</dbReference>
<proteinExistence type="predicted"/>